<protein>
    <submittedName>
        <fullName evidence="3">Uncharacterized protein</fullName>
    </submittedName>
</protein>
<dbReference type="OrthoDB" id="5956306at2"/>
<reference evidence="5" key="2">
    <citation type="journal article" date="2019" name="Int. J. Syst. Evol. Microbiol.">
        <title>The Global Catalogue of Microorganisms (GCM) 10K type strain sequencing project: providing services to taxonomists for standard genome sequencing and annotation.</title>
        <authorList>
            <consortium name="The Broad Institute Genomics Platform"/>
            <consortium name="The Broad Institute Genome Sequencing Center for Infectious Disease"/>
            <person name="Wu L."/>
            <person name="Ma J."/>
        </authorList>
    </citation>
    <scope>NUCLEOTIDE SEQUENCE [LARGE SCALE GENOMIC DNA]</scope>
    <source>
        <strain evidence="5">CGMCC 1.15931</strain>
    </source>
</reference>
<reference evidence="3 4" key="3">
    <citation type="submission" date="2019-11" db="EMBL/GenBank/DDBJ databases">
        <title>Type strains purchased from KCTC, JCM and DSMZ.</title>
        <authorList>
            <person name="Lu H."/>
        </authorList>
    </citation>
    <scope>NUCLEOTIDE SEQUENCE [LARGE SCALE GENOMIC DNA]</scope>
    <source>
        <strain evidence="3 4">KCTC 52429</strain>
    </source>
</reference>
<accession>A0A6I3T4G3</accession>
<proteinExistence type="predicted"/>
<sequence>MRWTTMLYTVPMLLGLPLRAMAGGEVASAGWVPVPDASLAAARGGYDPGNGLLISLSIERLLTLNGSEVASSRLVLPEVGAAGLHAAHGPGMGAGATALPVDGAALRAVGTAPAALPAAALPALALLLQNRENNQLIRAQTTINTTVNSLGTLKGLNFGDSLRQALSTAIAPR</sequence>
<evidence type="ECO:0000313" key="4">
    <source>
        <dbReference type="Proteomes" id="UP000430634"/>
    </source>
</evidence>
<name>A0A6I3T4G3_9BURK</name>
<evidence type="ECO:0000256" key="1">
    <source>
        <dbReference type="SAM" id="SignalP"/>
    </source>
</evidence>
<organism evidence="3 4">
    <name type="scientific">Pseudoduganella buxea</name>
    <dbReference type="NCBI Taxonomy" id="1949069"/>
    <lineage>
        <taxon>Bacteria</taxon>
        <taxon>Pseudomonadati</taxon>
        <taxon>Pseudomonadota</taxon>
        <taxon>Betaproteobacteria</taxon>
        <taxon>Burkholderiales</taxon>
        <taxon>Oxalobacteraceae</taxon>
        <taxon>Telluria group</taxon>
        <taxon>Pseudoduganella</taxon>
    </lineage>
</organism>
<reference evidence="2" key="4">
    <citation type="submission" date="2024-05" db="EMBL/GenBank/DDBJ databases">
        <authorList>
            <person name="Sun Q."/>
            <person name="Zhou Y."/>
        </authorList>
    </citation>
    <scope>NUCLEOTIDE SEQUENCE</scope>
    <source>
        <strain evidence="2">CGMCC 1.15931</strain>
    </source>
</reference>
<dbReference type="EMBL" id="BMKG01000029">
    <property type="protein sequence ID" value="GGC20887.1"/>
    <property type="molecule type" value="Genomic_DNA"/>
</dbReference>
<dbReference type="EMBL" id="WNKZ01000197">
    <property type="protein sequence ID" value="MTV56468.1"/>
    <property type="molecule type" value="Genomic_DNA"/>
</dbReference>
<dbReference type="RefSeq" id="WP_155473671.1">
    <property type="nucleotide sequence ID" value="NZ_BMKG01000029.1"/>
</dbReference>
<dbReference type="AlphaFoldDB" id="A0A6I3T4G3"/>
<dbReference type="Proteomes" id="UP000622638">
    <property type="component" value="Unassembled WGS sequence"/>
</dbReference>
<gene>
    <name evidence="2" type="ORF">GCM10011572_47940</name>
    <name evidence="3" type="ORF">GM672_27510</name>
</gene>
<comment type="caution">
    <text evidence="3">The sequence shown here is derived from an EMBL/GenBank/DDBJ whole genome shotgun (WGS) entry which is preliminary data.</text>
</comment>
<feature type="signal peptide" evidence="1">
    <location>
        <begin position="1"/>
        <end position="22"/>
    </location>
</feature>
<evidence type="ECO:0000313" key="2">
    <source>
        <dbReference type="EMBL" id="GGC20887.1"/>
    </source>
</evidence>
<dbReference type="Proteomes" id="UP000430634">
    <property type="component" value="Unassembled WGS sequence"/>
</dbReference>
<feature type="chain" id="PRO_5026026049" evidence="1">
    <location>
        <begin position="23"/>
        <end position="173"/>
    </location>
</feature>
<evidence type="ECO:0000313" key="5">
    <source>
        <dbReference type="Proteomes" id="UP000622638"/>
    </source>
</evidence>
<keyword evidence="1" id="KW-0732">Signal</keyword>
<reference evidence="2" key="1">
    <citation type="journal article" date="2014" name="Int. J. Syst. Evol. Microbiol.">
        <title>Complete genome of a new Firmicutes species belonging to the dominant human colonic microbiota ('Ruminococcus bicirculans') reveals two chromosomes and a selective capacity to utilize plant glucans.</title>
        <authorList>
            <consortium name="NISC Comparative Sequencing Program"/>
            <person name="Wegmann U."/>
            <person name="Louis P."/>
            <person name="Goesmann A."/>
            <person name="Henrissat B."/>
            <person name="Duncan S.H."/>
            <person name="Flint H.J."/>
        </authorList>
    </citation>
    <scope>NUCLEOTIDE SEQUENCE</scope>
    <source>
        <strain evidence="2">CGMCC 1.15931</strain>
    </source>
</reference>
<keyword evidence="5" id="KW-1185">Reference proteome</keyword>
<evidence type="ECO:0000313" key="3">
    <source>
        <dbReference type="EMBL" id="MTV56468.1"/>
    </source>
</evidence>